<feature type="domain" description="Multidrug resistance protein MdtA-like C-terminal permuted SH3" evidence="9">
    <location>
        <begin position="281"/>
        <end position="338"/>
    </location>
</feature>
<dbReference type="Gene3D" id="1.10.287.470">
    <property type="entry name" value="Helix hairpin bin"/>
    <property type="match status" value="1"/>
</dbReference>
<evidence type="ECO:0000313" key="10">
    <source>
        <dbReference type="EMBL" id="MDO1449221.1"/>
    </source>
</evidence>
<sequence>MKKILMWSQIILATILLTMLLSSCETSEAETNSGATQAPMQKLPVDVKVVQASSYQQDELIVGTIVANRQVEIVSEIPRKVISITFKDGTYIQKGQLLYKLDDADLKAKLKKIEAQLVLARTDEKRLSELLKTQAVREQEYDQVLSTLQALQAEEELLQVELSKTEIRAPFAGRIGISKVHEGTLVGPNMVLTNLQDVSKVKIHFAIPEKYIGKAKEGTKITFKTDFSEESYTAQITATEPHVDAGSRSLLVEAIANNPQNELRAGLSAKVSFPTISADAQAIMIPSEALIPSPQGYTVFTIKNGTARAQAVKVQNRTESEAMILEGLSSGDTIMVSNVLRAGDGVPVQIVSAQ</sequence>
<feature type="coiled-coil region" evidence="4">
    <location>
        <begin position="141"/>
        <end position="168"/>
    </location>
</feature>
<dbReference type="Gene3D" id="2.40.30.170">
    <property type="match status" value="1"/>
</dbReference>
<organism evidence="10 11">
    <name type="scientific">Rhodocytophaga aerolata</name>
    <dbReference type="NCBI Taxonomy" id="455078"/>
    <lineage>
        <taxon>Bacteria</taxon>
        <taxon>Pseudomonadati</taxon>
        <taxon>Bacteroidota</taxon>
        <taxon>Cytophagia</taxon>
        <taxon>Cytophagales</taxon>
        <taxon>Rhodocytophagaceae</taxon>
        <taxon>Rhodocytophaga</taxon>
    </lineage>
</organism>
<evidence type="ECO:0000259" key="7">
    <source>
        <dbReference type="Pfam" id="PF25917"/>
    </source>
</evidence>
<proteinExistence type="inferred from homology"/>
<evidence type="ECO:0000256" key="2">
    <source>
        <dbReference type="ARBA" id="ARBA00009477"/>
    </source>
</evidence>
<dbReference type="InterPro" id="IPR058625">
    <property type="entry name" value="MdtA-like_BSH"/>
</dbReference>
<accession>A0ABT8RAU1</accession>
<dbReference type="Gene3D" id="2.40.420.20">
    <property type="match status" value="1"/>
</dbReference>
<evidence type="ECO:0000256" key="4">
    <source>
        <dbReference type="SAM" id="Coils"/>
    </source>
</evidence>
<comment type="similarity">
    <text evidence="2">Belongs to the membrane fusion protein (MFP) (TC 8.A.1) family.</text>
</comment>
<evidence type="ECO:0000256" key="5">
    <source>
        <dbReference type="SAM" id="SignalP"/>
    </source>
</evidence>
<evidence type="ECO:0000256" key="1">
    <source>
        <dbReference type="ARBA" id="ARBA00004196"/>
    </source>
</evidence>
<feature type="signal peptide" evidence="5">
    <location>
        <begin position="1"/>
        <end position="29"/>
    </location>
</feature>
<reference evidence="10" key="1">
    <citation type="submission" date="2023-07" db="EMBL/GenBank/DDBJ databases">
        <title>The genome sequence of Rhodocytophaga aerolata KACC 12507.</title>
        <authorList>
            <person name="Zhang X."/>
        </authorList>
    </citation>
    <scope>NUCLEOTIDE SEQUENCE</scope>
    <source>
        <strain evidence="10">KACC 12507</strain>
    </source>
</reference>
<dbReference type="InterPro" id="IPR058627">
    <property type="entry name" value="MdtA-like_C"/>
</dbReference>
<dbReference type="Pfam" id="PF25876">
    <property type="entry name" value="HH_MFP_RND"/>
    <property type="match status" value="1"/>
</dbReference>
<evidence type="ECO:0000259" key="6">
    <source>
        <dbReference type="Pfam" id="PF25876"/>
    </source>
</evidence>
<dbReference type="InterPro" id="IPR006143">
    <property type="entry name" value="RND_pump_MFP"/>
</dbReference>
<dbReference type="InterPro" id="IPR058624">
    <property type="entry name" value="MdtA-like_HH"/>
</dbReference>
<evidence type="ECO:0000259" key="8">
    <source>
        <dbReference type="Pfam" id="PF25954"/>
    </source>
</evidence>
<feature type="chain" id="PRO_5046431024" evidence="5">
    <location>
        <begin position="30"/>
        <end position="354"/>
    </location>
</feature>
<feature type="domain" description="Multidrug resistance protein MdtA-like barrel-sandwich hybrid" evidence="7">
    <location>
        <begin position="69"/>
        <end position="187"/>
    </location>
</feature>
<dbReference type="InterPro" id="IPR058792">
    <property type="entry name" value="Beta-barrel_RND_2"/>
</dbReference>
<dbReference type="Pfam" id="PF25967">
    <property type="entry name" value="RND-MFP_C"/>
    <property type="match status" value="1"/>
</dbReference>
<keyword evidence="4" id="KW-0175">Coiled coil</keyword>
<keyword evidence="5" id="KW-0732">Signal</keyword>
<evidence type="ECO:0000259" key="9">
    <source>
        <dbReference type="Pfam" id="PF25967"/>
    </source>
</evidence>
<feature type="domain" description="Multidrug resistance protein MdtA-like alpha-helical hairpin" evidence="6">
    <location>
        <begin position="104"/>
        <end position="154"/>
    </location>
</feature>
<comment type="caution">
    <text evidence="10">The sequence shown here is derived from an EMBL/GenBank/DDBJ whole genome shotgun (WGS) entry which is preliminary data.</text>
</comment>
<dbReference type="PANTHER" id="PTHR30469">
    <property type="entry name" value="MULTIDRUG RESISTANCE PROTEIN MDTA"/>
    <property type="match status" value="1"/>
</dbReference>
<dbReference type="Gene3D" id="2.40.50.100">
    <property type="match status" value="1"/>
</dbReference>
<dbReference type="Proteomes" id="UP001168528">
    <property type="component" value="Unassembled WGS sequence"/>
</dbReference>
<dbReference type="Pfam" id="PF25954">
    <property type="entry name" value="Beta-barrel_RND_2"/>
    <property type="match status" value="1"/>
</dbReference>
<evidence type="ECO:0000256" key="3">
    <source>
        <dbReference type="ARBA" id="ARBA00022448"/>
    </source>
</evidence>
<dbReference type="SUPFAM" id="SSF111369">
    <property type="entry name" value="HlyD-like secretion proteins"/>
    <property type="match status" value="1"/>
</dbReference>
<dbReference type="PROSITE" id="PS51257">
    <property type="entry name" value="PROKAR_LIPOPROTEIN"/>
    <property type="match status" value="1"/>
</dbReference>
<feature type="domain" description="CusB-like beta-barrel" evidence="8">
    <location>
        <begin position="203"/>
        <end position="273"/>
    </location>
</feature>
<gene>
    <name evidence="10" type="ORF">Q0590_23290</name>
</gene>
<dbReference type="Pfam" id="PF25917">
    <property type="entry name" value="BSH_RND"/>
    <property type="match status" value="1"/>
</dbReference>
<protein>
    <submittedName>
        <fullName evidence="10">Efflux RND transporter periplasmic adaptor subunit</fullName>
    </submittedName>
</protein>
<evidence type="ECO:0000313" key="11">
    <source>
        <dbReference type="Proteomes" id="UP001168528"/>
    </source>
</evidence>
<comment type="subcellular location">
    <subcellularLocation>
        <location evidence="1">Cell envelope</location>
    </subcellularLocation>
</comment>
<dbReference type="EMBL" id="JAUKPO010000017">
    <property type="protein sequence ID" value="MDO1449221.1"/>
    <property type="molecule type" value="Genomic_DNA"/>
</dbReference>
<keyword evidence="3" id="KW-0813">Transport</keyword>
<dbReference type="NCBIfam" id="TIGR01730">
    <property type="entry name" value="RND_mfp"/>
    <property type="match status" value="1"/>
</dbReference>
<dbReference type="RefSeq" id="WP_302040023.1">
    <property type="nucleotide sequence ID" value="NZ_JAUKPO010000017.1"/>
</dbReference>
<keyword evidence="11" id="KW-1185">Reference proteome</keyword>
<name>A0ABT8RAU1_9BACT</name>
<dbReference type="PANTHER" id="PTHR30469:SF36">
    <property type="entry name" value="BLL3903 PROTEIN"/>
    <property type="match status" value="1"/>
</dbReference>